<evidence type="ECO:0000313" key="1">
    <source>
        <dbReference type="EMBL" id="QLY27561.1"/>
    </source>
</evidence>
<dbReference type="AlphaFoldDB" id="A0A7D6V4W6"/>
<gene>
    <name evidence="1" type="ORF">H0264_18945</name>
</gene>
<name>A0A7D6V4W6_9NOCA</name>
<accession>A0A7D6V4W6</accession>
<dbReference type="RefSeq" id="WP_181578769.1">
    <property type="nucleotide sequence ID" value="NZ_CP059399.1"/>
</dbReference>
<proteinExistence type="predicted"/>
<dbReference type="KEGG" id="nhu:H0264_18945"/>
<protein>
    <submittedName>
        <fullName evidence="1">Uncharacterized protein</fullName>
    </submittedName>
</protein>
<reference evidence="1 2" key="1">
    <citation type="submission" date="2020-07" db="EMBL/GenBank/DDBJ databases">
        <authorList>
            <person name="Zhuang K."/>
            <person name="Ran Y."/>
        </authorList>
    </citation>
    <scope>NUCLEOTIDE SEQUENCE [LARGE SCALE GENOMIC DNA]</scope>
    <source>
        <strain evidence="1 2">WCH-YHL-001</strain>
    </source>
</reference>
<dbReference type="Proteomes" id="UP000515512">
    <property type="component" value="Chromosome"/>
</dbReference>
<sequence>MSAEANPVTDLADHVVAHLEDPSPLLGLLSGVEALRVADNLVQEMLSRRVPREKLRNAARFVAENATEREVAKLGIILLGVSGDERDAELLDLLGSLEEFSLFAVVALKNTQPDAQRKIFDLAQRLNGWGRIHAVERLRGSTDPEVRAWLLRSGFRNGVMNEYLAHLAATTGGLHEALLADAVDDELLDGAADILVALAPGGPAGNLNHYDDAIPVLERFADLIAGAEPTIGRLQAVLGIGSIVRDQGLCLAEDERVRLSTRYAALAEPLRWQDIVWAALESPVESDDAAPESGRLGQFRFNAALSCAGQLGMDGMPSALERLREDPYNAYVWQWAVQHANATTIDQVVGLAEEILPLRQLGSGPTESLGLGREYQVDRAFEVVVWGLKEHPGRGGALLAVALTNRVIRSRRGALNALEAWPPAARPPGTAEWVAAAAEREPNSDLRADMRTFLDRL</sequence>
<dbReference type="EMBL" id="CP059399">
    <property type="protein sequence ID" value="QLY27561.1"/>
    <property type="molecule type" value="Genomic_DNA"/>
</dbReference>
<evidence type="ECO:0000313" key="2">
    <source>
        <dbReference type="Proteomes" id="UP000515512"/>
    </source>
</evidence>
<organism evidence="1 2">
    <name type="scientific">Nocardia huaxiensis</name>
    <dbReference type="NCBI Taxonomy" id="2755382"/>
    <lineage>
        <taxon>Bacteria</taxon>
        <taxon>Bacillati</taxon>
        <taxon>Actinomycetota</taxon>
        <taxon>Actinomycetes</taxon>
        <taxon>Mycobacteriales</taxon>
        <taxon>Nocardiaceae</taxon>
        <taxon>Nocardia</taxon>
    </lineage>
</organism>
<keyword evidence="2" id="KW-1185">Reference proteome</keyword>